<organism evidence="5 6">
    <name type="scientific">Vibrio marisflavi CECT 7928</name>
    <dbReference type="NCBI Taxonomy" id="634439"/>
    <lineage>
        <taxon>Bacteria</taxon>
        <taxon>Pseudomonadati</taxon>
        <taxon>Pseudomonadota</taxon>
        <taxon>Gammaproteobacteria</taxon>
        <taxon>Vibrionales</taxon>
        <taxon>Vibrionaceae</taxon>
        <taxon>Vibrio</taxon>
    </lineage>
</organism>
<protein>
    <submittedName>
        <fullName evidence="5">Xylose operon regulatory protein</fullName>
    </submittedName>
</protein>
<dbReference type="InterPro" id="IPR054031">
    <property type="entry name" value="XylR_PBP1"/>
</dbReference>
<feature type="domain" description="HTH araC/xylS-type" evidence="4">
    <location>
        <begin position="287"/>
        <end position="385"/>
    </location>
</feature>
<dbReference type="SUPFAM" id="SSF46689">
    <property type="entry name" value="Homeodomain-like"/>
    <property type="match status" value="1"/>
</dbReference>
<dbReference type="Proteomes" id="UP000838748">
    <property type="component" value="Unassembled WGS sequence"/>
</dbReference>
<comment type="caution">
    <text evidence="5">The sequence shown here is derived from an EMBL/GenBank/DDBJ whole genome shotgun (WGS) entry which is preliminary data.</text>
</comment>
<dbReference type="EMBL" id="CAKLDM010000001">
    <property type="protein sequence ID" value="CAH0536431.1"/>
    <property type="molecule type" value="Genomic_DNA"/>
</dbReference>
<proteinExistence type="predicted"/>
<name>A0ABM8ZZE8_9VIBR</name>
<dbReference type="InterPro" id="IPR018060">
    <property type="entry name" value="HTH_AraC"/>
</dbReference>
<evidence type="ECO:0000256" key="1">
    <source>
        <dbReference type="ARBA" id="ARBA00023015"/>
    </source>
</evidence>
<dbReference type="PANTHER" id="PTHR30146:SF24">
    <property type="entry name" value="XYLOSE OPERON REGULATORY PROTEIN"/>
    <property type="match status" value="1"/>
</dbReference>
<dbReference type="Pfam" id="PF22177">
    <property type="entry name" value="PBP1_XylR"/>
    <property type="match status" value="1"/>
</dbReference>
<reference evidence="5" key="1">
    <citation type="submission" date="2021-11" db="EMBL/GenBank/DDBJ databases">
        <authorList>
            <person name="Rodrigo-Torres L."/>
            <person name="Arahal R. D."/>
            <person name="Lucena T."/>
        </authorList>
    </citation>
    <scope>NUCLEOTIDE SEQUENCE</scope>
    <source>
        <strain evidence="5">CECT 7928</strain>
    </source>
</reference>
<evidence type="ECO:0000259" key="4">
    <source>
        <dbReference type="PROSITE" id="PS01124"/>
    </source>
</evidence>
<gene>
    <name evidence="5" type="primary">xylR</name>
    <name evidence="5" type="ORF">VMF7928_00419</name>
</gene>
<keyword evidence="3" id="KW-0804">Transcription</keyword>
<dbReference type="Pfam" id="PF13377">
    <property type="entry name" value="Peripla_BP_3"/>
    <property type="match status" value="1"/>
</dbReference>
<accession>A0ABM8ZZE8</accession>
<dbReference type="RefSeq" id="WP_237359827.1">
    <property type="nucleotide sequence ID" value="NZ_CAKLDM010000001.1"/>
</dbReference>
<dbReference type="PROSITE" id="PS01124">
    <property type="entry name" value="HTH_ARAC_FAMILY_2"/>
    <property type="match status" value="1"/>
</dbReference>
<dbReference type="CDD" id="cd01543">
    <property type="entry name" value="PBP1_XylR"/>
    <property type="match status" value="1"/>
</dbReference>
<dbReference type="Gene3D" id="3.40.50.2300">
    <property type="match status" value="2"/>
</dbReference>
<keyword evidence="1" id="KW-0805">Transcription regulation</keyword>
<dbReference type="Gene3D" id="1.10.10.60">
    <property type="entry name" value="Homeodomain-like"/>
    <property type="match status" value="1"/>
</dbReference>
<dbReference type="SMART" id="SM00342">
    <property type="entry name" value="HTH_ARAC"/>
    <property type="match status" value="1"/>
</dbReference>
<evidence type="ECO:0000313" key="6">
    <source>
        <dbReference type="Proteomes" id="UP000838748"/>
    </source>
</evidence>
<sequence length="390" mass="44273">MSKIYRILLLFNANKIYDREILEGVGKFISSTKVDWEVYVEDDYLIDRSSINDWYGDGIIADLDDPDIADTLAGSTIPIVGIGSSYEHRKDYPHFPYVATDNRAIIELAVDHLTQRGLTSLAFYGANPSSYNRWAREREKAFISITKERGYNSSVFRGFDTTARNWNFCMNRVTDWVQQLPKPVGIVSVTDARARHIIQACANMEILVPENVAVIGIDNDDIARSLNKISLSSVAQNGNELGYVAAQKLHQMLLENTNVSELTKIGPLRIHERQSSDFHAINHPLIMTALHFIRVNVNKGIKSYHVFDELNVSRSKLEALFKSELGTTVHDQIFTIRLKKACQLLKSKNKSIDEIAELSGYPSTQYMYSVFSKKLGMTPKEYREKDHESV</sequence>
<keyword evidence="2" id="KW-0238">DNA-binding</keyword>
<evidence type="ECO:0000256" key="2">
    <source>
        <dbReference type="ARBA" id="ARBA00023125"/>
    </source>
</evidence>
<dbReference type="InterPro" id="IPR028082">
    <property type="entry name" value="Peripla_BP_I"/>
</dbReference>
<dbReference type="SUPFAM" id="SSF53822">
    <property type="entry name" value="Periplasmic binding protein-like I"/>
    <property type="match status" value="1"/>
</dbReference>
<evidence type="ECO:0000313" key="5">
    <source>
        <dbReference type="EMBL" id="CAH0536431.1"/>
    </source>
</evidence>
<keyword evidence="6" id="KW-1185">Reference proteome</keyword>
<dbReference type="InterPro" id="IPR009057">
    <property type="entry name" value="Homeodomain-like_sf"/>
</dbReference>
<dbReference type="Pfam" id="PF12833">
    <property type="entry name" value="HTH_18"/>
    <property type="match status" value="1"/>
</dbReference>
<dbReference type="PANTHER" id="PTHR30146">
    <property type="entry name" value="LACI-RELATED TRANSCRIPTIONAL REPRESSOR"/>
    <property type="match status" value="1"/>
</dbReference>
<evidence type="ECO:0000256" key="3">
    <source>
        <dbReference type="ARBA" id="ARBA00023163"/>
    </source>
</evidence>
<dbReference type="InterPro" id="IPR046335">
    <property type="entry name" value="LacI/GalR-like_sensor"/>
</dbReference>